<evidence type="ECO:0000256" key="3">
    <source>
        <dbReference type="ARBA" id="ARBA00022741"/>
    </source>
</evidence>
<evidence type="ECO:0000256" key="5">
    <source>
        <dbReference type="ARBA" id="ARBA00022842"/>
    </source>
</evidence>
<organism evidence="9 10">
    <name type="scientific">Deinococcus radiopugnans ATCC 19172</name>
    <dbReference type="NCBI Taxonomy" id="585398"/>
    <lineage>
        <taxon>Bacteria</taxon>
        <taxon>Thermotogati</taxon>
        <taxon>Deinococcota</taxon>
        <taxon>Deinococci</taxon>
        <taxon>Deinococcales</taxon>
        <taxon>Deinococcaceae</taxon>
        <taxon>Deinococcus</taxon>
    </lineage>
</organism>
<dbReference type="Pfam" id="PF01725">
    <property type="entry name" value="Ham1p_like"/>
    <property type="match status" value="1"/>
</dbReference>
<comment type="subunit">
    <text evidence="7">Homodimer.</text>
</comment>
<evidence type="ECO:0000256" key="4">
    <source>
        <dbReference type="ARBA" id="ARBA00022801"/>
    </source>
</evidence>
<feature type="active site" description="Proton acceptor" evidence="7">
    <location>
        <position position="72"/>
    </location>
</feature>
<feature type="binding site" evidence="7">
    <location>
        <begin position="152"/>
        <end position="155"/>
    </location>
    <ligand>
        <name>substrate</name>
    </ligand>
</feature>
<feature type="binding site" evidence="7">
    <location>
        <position position="43"/>
    </location>
    <ligand>
        <name>Mg(2+)</name>
        <dbReference type="ChEBI" id="CHEBI:18420"/>
    </ligand>
</feature>
<accession>A0ABR6NWI7</accession>
<dbReference type="EMBL" id="JACHEW010000029">
    <property type="protein sequence ID" value="MBB6018402.1"/>
    <property type="molecule type" value="Genomic_DNA"/>
</dbReference>
<evidence type="ECO:0000313" key="10">
    <source>
        <dbReference type="Proteomes" id="UP000629870"/>
    </source>
</evidence>
<dbReference type="HAMAP" id="MF_01405">
    <property type="entry name" value="Non_canon_purine_NTPase"/>
    <property type="match status" value="1"/>
</dbReference>
<dbReference type="PANTHER" id="PTHR11067:SF9">
    <property type="entry name" value="INOSINE TRIPHOSPHATE PYROPHOSPHATASE"/>
    <property type="match status" value="1"/>
</dbReference>
<comment type="caution">
    <text evidence="9">The sequence shown here is derived from an EMBL/GenBank/DDBJ whole genome shotgun (WGS) entry which is preliminary data.</text>
</comment>
<evidence type="ECO:0000313" key="9">
    <source>
        <dbReference type="EMBL" id="MBB6018402.1"/>
    </source>
</evidence>
<keyword evidence="6 7" id="KW-0546">Nucleotide metabolism</keyword>
<evidence type="ECO:0000256" key="2">
    <source>
        <dbReference type="ARBA" id="ARBA00022723"/>
    </source>
</evidence>
<feature type="binding site" evidence="7">
    <location>
        <begin position="180"/>
        <end position="181"/>
    </location>
    <ligand>
        <name>substrate</name>
    </ligand>
</feature>
<keyword evidence="2 7" id="KW-0479">Metal-binding</keyword>
<comment type="similarity">
    <text evidence="1 7 8">Belongs to the HAM1 NTPase family.</text>
</comment>
<protein>
    <recommendedName>
        <fullName evidence="7">dITP/XTP pyrophosphatase</fullName>
        <ecNumber evidence="7">3.6.1.66</ecNumber>
    </recommendedName>
    <alternativeName>
        <fullName evidence="7">Non-canonical purine NTP pyrophosphatase</fullName>
    </alternativeName>
    <alternativeName>
        <fullName evidence="7">Non-standard purine NTP pyrophosphatase</fullName>
    </alternativeName>
    <alternativeName>
        <fullName evidence="7">Nucleoside-triphosphate diphosphatase</fullName>
    </alternativeName>
    <alternativeName>
        <fullName evidence="7">Nucleoside-triphosphate pyrophosphatase</fullName>
        <shortName evidence="7">NTPase</shortName>
    </alternativeName>
</protein>
<dbReference type="InterPro" id="IPR020922">
    <property type="entry name" value="dITP/XTP_pyrophosphatase"/>
</dbReference>
<dbReference type="GO" id="GO:0036220">
    <property type="term" value="F:ITP diphosphatase activity"/>
    <property type="evidence" value="ECO:0007669"/>
    <property type="project" value="UniProtKB-EC"/>
</dbReference>
<dbReference type="InterPro" id="IPR029001">
    <property type="entry name" value="ITPase-like_fam"/>
</dbReference>
<keyword evidence="5 7" id="KW-0460">Magnesium</keyword>
<dbReference type="PANTHER" id="PTHR11067">
    <property type="entry name" value="INOSINE TRIPHOSPHATE PYROPHOSPHATASE/HAM1 PROTEIN"/>
    <property type="match status" value="1"/>
</dbReference>
<dbReference type="NCBIfam" id="TIGR00042">
    <property type="entry name" value="RdgB/HAM1 family non-canonical purine NTP pyrophosphatase"/>
    <property type="match status" value="1"/>
</dbReference>
<dbReference type="Proteomes" id="UP000629870">
    <property type="component" value="Unassembled WGS sequence"/>
</dbReference>
<evidence type="ECO:0000256" key="8">
    <source>
        <dbReference type="RuleBase" id="RU003781"/>
    </source>
</evidence>
<dbReference type="CDD" id="cd00515">
    <property type="entry name" value="HAM1"/>
    <property type="match status" value="1"/>
</dbReference>
<dbReference type="EC" id="3.6.1.66" evidence="7"/>
<feature type="binding site" evidence="7">
    <location>
        <position position="72"/>
    </location>
    <ligand>
        <name>Mg(2+)</name>
        <dbReference type="ChEBI" id="CHEBI:18420"/>
    </ligand>
</feature>
<comment type="cofactor">
    <cofactor evidence="7">
        <name>Mg(2+)</name>
        <dbReference type="ChEBI" id="CHEBI:18420"/>
    </cofactor>
    <text evidence="7">Binds 1 Mg(2+) ion per subunit.</text>
</comment>
<gene>
    <name evidence="9" type="ORF">HNQ04_003680</name>
</gene>
<comment type="catalytic activity">
    <reaction evidence="7">
        <text>dITP + H2O = dIMP + diphosphate + H(+)</text>
        <dbReference type="Rhea" id="RHEA:28342"/>
        <dbReference type="ChEBI" id="CHEBI:15377"/>
        <dbReference type="ChEBI" id="CHEBI:15378"/>
        <dbReference type="ChEBI" id="CHEBI:33019"/>
        <dbReference type="ChEBI" id="CHEBI:61194"/>
        <dbReference type="ChEBI" id="CHEBI:61382"/>
        <dbReference type="EC" id="3.6.1.66"/>
    </reaction>
</comment>
<name>A0ABR6NWI7_9DEIO</name>
<sequence length="198" mass="21019">MSNSGQMQVIVATGNAGKVREIGEALAGLGWNLRPLEGLPLPEETGATYEENAALKACTVALMTRTAAIADDSGIEVEALNGEPGVYSARFGGRDSDLERNIHLLEKLRGHANRRAKFVSVVILAHPNGQVETYRGELHGTLLEGPRGTGGFGYDPLFVPDGDTRTLAEMSVAEKQAISHRGKALEALKAAHQRPAAP</sequence>
<reference evidence="9 10" key="1">
    <citation type="submission" date="2020-08" db="EMBL/GenBank/DDBJ databases">
        <title>Genomic Encyclopedia of Type Strains, Phase IV (KMG-IV): sequencing the most valuable type-strain genomes for metagenomic binning, comparative biology and taxonomic classification.</title>
        <authorList>
            <person name="Goeker M."/>
        </authorList>
    </citation>
    <scope>NUCLEOTIDE SEQUENCE [LARGE SCALE GENOMIC DNA]</scope>
    <source>
        <strain evidence="9 10">DSM 12027</strain>
    </source>
</reference>
<dbReference type="Gene3D" id="3.90.950.10">
    <property type="match status" value="1"/>
</dbReference>
<dbReference type="InterPro" id="IPR002637">
    <property type="entry name" value="RdgB/HAM1"/>
</dbReference>
<evidence type="ECO:0000256" key="6">
    <source>
        <dbReference type="ARBA" id="ARBA00023080"/>
    </source>
</evidence>
<evidence type="ECO:0000256" key="7">
    <source>
        <dbReference type="HAMAP-Rule" id="MF_01405"/>
    </source>
</evidence>
<keyword evidence="10" id="KW-1185">Reference proteome</keyword>
<keyword evidence="4 7" id="KW-0378">Hydrolase</keyword>
<proteinExistence type="inferred from homology"/>
<evidence type="ECO:0000256" key="1">
    <source>
        <dbReference type="ARBA" id="ARBA00008023"/>
    </source>
</evidence>
<comment type="catalytic activity">
    <reaction evidence="7">
        <text>ITP + H2O = IMP + diphosphate + H(+)</text>
        <dbReference type="Rhea" id="RHEA:29399"/>
        <dbReference type="ChEBI" id="CHEBI:15377"/>
        <dbReference type="ChEBI" id="CHEBI:15378"/>
        <dbReference type="ChEBI" id="CHEBI:33019"/>
        <dbReference type="ChEBI" id="CHEBI:58053"/>
        <dbReference type="ChEBI" id="CHEBI:61402"/>
        <dbReference type="EC" id="3.6.1.66"/>
    </reaction>
</comment>
<feature type="binding site" evidence="7">
    <location>
        <position position="73"/>
    </location>
    <ligand>
        <name>substrate</name>
    </ligand>
</feature>
<comment type="function">
    <text evidence="7">Pyrophosphatase that catalyzes the hydrolysis of nucleoside triphosphates to their monophosphate derivatives, with a high preference for the non-canonical purine nucleotides XTP (xanthosine triphosphate), dITP (deoxyinosine triphosphate) and ITP. Seems to function as a house-cleaning enzyme that removes non-canonical purine nucleotides from the nucleotide pool, thus preventing their incorporation into DNA/RNA and avoiding chromosomal lesions.</text>
</comment>
<feature type="binding site" evidence="7">
    <location>
        <begin position="13"/>
        <end position="18"/>
    </location>
    <ligand>
        <name>substrate</name>
    </ligand>
</feature>
<comment type="catalytic activity">
    <reaction evidence="7">
        <text>XTP + H2O = XMP + diphosphate + H(+)</text>
        <dbReference type="Rhea" id="RHEA:28610"/>
        <dbReference type="ChEBI" id="CHEBI:15377"/>
        <dbReference type="ChEBI" id="CHEBI:15378"/>
        <dbReference type="ChEBI" id="CHEBI:33019"/>
        <dbReference type="ChEBI" id="CHEBI:57464"/>
        <dbReference type="ChEBI" id="CHEBI:61314"/>
        <dbReference type="EC" id="3.6.1.66"/>
    </reaction>
</comment>
<keyword evidence="3 7" id="KW-0547">Nucleotide-binding</keyword>
<dbReference type="SUPFAM" id="SSF52972">
    <property type="entry name" value="ITPase-like"/>
    <property type="match status" value="1"/>
</dbReference>
<feature type="binding site" evidence="7">
    <location>
        <position position="175"/>
    </location>
    <ligand>
        <name>substrate</name>
    </ligand>
</feature>